<dbReference type="EMBL" id="SRMA01025157">
    <property type="protein sequence ID" value="TRY98594.1"/>
    <property type="molecule type" value="Genomic_DNA"/>
</dbReference>
<feature type="region of interest" description="Disordered" evidence="1">
    <location>
        <begin position="349"/>
        <end position="400"/>
    </location>
</feature>
<dbReference type="OrthoDB" id="8928177at2759"/>
<comment type="caution">
    <text evidence="2">The sequence shown here is derived from an EMBL/GenBank/DDBJ whole genome shotgun (WGS) entry which is preliminary data.</text>
</comment>
<evidence type="ECO:0000256" key="1">
    <source>
        <dbReference type="SAM" id="MobiDB-lite"/>
    </source>
</evidence>
<feature type="region of interest" description="Disordered" evidence="1">
    <location>
        <begin position="205"/>
        <end position="257"/>
    </location>
</feature>
<proteinExistence type="predicted"/>
<protein>
    <submittedName>
        <fullName evidence="2">Uncharacterized protein</fullName>
    </submittedName>
</protein>
<dbReference type="AlphaFoldDB" id="A0A553R8T2"/>
<sequence>MEICAWGVEQSADSQLRFSLFLSHVEKRSYGGEENTSSIISSTKTPASILQSSREPRPSVSSGFTNVSNGFILMPEHADGEHANGEHADGEHADGEHADGEHADGELADGEHADGEHADGEHADGEHADGELVDGEHADGELVAGELVDGELADGEHADGEHVDGEHADGELVDGELVAGELVDGELADGEHADGELVDGELADGEHADGEHADGELADGEHADGEHADGEHADGELVDGEHADGEHADGEHVDGEHVDGELVDGEHADGELVDGLGEGATLDGAGRRYFKTILNLEEAVYFSIVKHLTVFTHSVFALPSGDFQTLLVILSDTTDGRVRDAVQGKLREARVMSSREDSTKTKPSAIVYPPAPSVQQEKEPQHSRTKQSRPSTCRRDISPTLAGLSSVSVERLIRTDTEPDAGSRGGLPLSGGGHLESHDRRAPVPQKNNTSSAPLNNRTTLFTETTVSQIGTELFDTLMKSICHLKETIDERTAMIPVLVISKINAKTSAFPPSTI</sequence>
<evidence type="ECO:0000313" key="3">
    <source>
        <dbReference type="Proteomes" id="UP000316079"/>
    </source>
</evidence>
<feature type="compositionally biased region" description="Gly residues" evidence="1">
    <location>
        <begin position="423"/>
        <end position="434"/>
    </location>
</feature>
<feature type="compositionally biased region" description="Basic and acidic residues" evidence="1">
    <location>
        <begin position="349"/>
        <end position="360"/>
    </location>
</feature>
<keyword evidence="3" id="KW-1185">Reference proteome</keyword>
<feature type="region of interest" description="Disordered" evidence="1">
    <location>
        <begin position="31"/>
        <end position="64"/>
    </location>
</feature>
<accession>A0A553R8T2</accession>
<reference evidence="2 3" key="1">
    <citation type="journal article" date="2019" name="Sci. Data">
        <title>Hybrid genome assembly and annotation of Danionella translucida.</title>
        <authorList>
            <person name="Kadobianskyi M."/>
            <person name="Schulze L."/>
            <person name="Schuelke M."/>
            <person name="Judkewitz B."/>
        </authorList>
    </citation>
    <scope>NUCLEOTIDE SEQUENCE [LARGE SCALE GENOMIC DNA]</scope>
    <source>
        <strain evidence="2 3">Bolton</strain>
    </source>
</reference>
<feature type="region of interest" description="Disordered" evidence="1">
    <location>
        <begin position="416"/>
        <end position="456"/>
    </location>
</feature>
<gene>
    <name evidence="2" type="ORF">DNTS_005280</name>
</gene>
<dbReference type="Proteomes" id="UP000316079">
    <property type="component" value="Unassembled WGS sequence"/>
</dbReference>
<feature type="compositionally biased region" description="Polar residues" evidence="1">
    <location>
        <begin position="34"/>
        <end position="64"/>
    </location>
</feature>
<feature type="region of interest" description="Disordered" evidence="1">
    <location>
        <begin position="80"/>
        <end position="132"/>
    </location>
</feature>
<evidence type="ECO:0000313" key="2">
    <source>
        <dbReference type="EMBL" id="TRY98594.1"/>
    </source>
</evidence>
<organism evidence="2 3">
    <name type="scientific">Danionella cerebrum</name>
    <dbReference type="NCBI Taxonomy" id="2873325"/>
    <lineage>
        <taxon>Eukaryota</taxon>
        <taxon>Metazoa</taxon>
        <taxon>Chordata</taxon>
        <taxon>Craniata</taxon>
        <taxon>Vertebrata</taxon>
        <taxon>Euteleostomi</taxon>
        <taxon>Actinopterygii</taxon>
        <taxon>Neopterygii</taxon>
        <taxon>Teleostei</taxon>
        <taxon>Ostariophysi</taxon>
        <taxon>Cypriniformes</taxon>
        <taxon>Danionidae</taxon>
        <taxon>Danioninae</taxon>
        <taxon>Danionella</taxon>
    </lineage>
</organism>
<feature type="compositionally biased region" description="Polar residues" evidence="1">
    <location>
        <begin position="446"/>
        <end position="456"/>
    </location>
</feature>
<name>A0A553R8T2_9TELE</name>